<dbReference type="InterPro" id="IPR036116">
    <property type="entry name" value="FN3_sf"/>
</dbReference>
<dbReference type="RefSeq" id="WP_078765443.1">
    <property type="nucleotide sequence ID" value="NZ_FUXZ01000003.1"/>
</dbReference>
<reference evidence="2 3" key="1">
    <citation type="submission" date="2017-02" db="EMBL/GenBank/DDBJ databases">
        <authorList>
            <person name="Peterson S.W."/>
        </authorList>
    </citation>
    <scope>NUCLEOTIDE SEQUENCE [LARGE SCALE GENOMIC DNA]</scope>
    <source>
        <strain evidence="2 3">ATCC 35992</strain>
    </source>
</reference>
<dbReference type="OrthoDB" id="1863769at2"/>
<dbReference type="EMBL" id="FUXZ01000003">
    <property type="protein sequence ID" value="SKA61765.1"/>
    <property type="molecule type" value="Genomic_DNA"/>
</dbReference>
<dbReference type="Pfam" id="PF13306">
    <property type="entry name" value="LRR_5"/>
    <property type="match status" value="1"/>
</dbReference>
<dbReference type="PANTHER" id="PTHR45661:SF3">
    <property type="entry name" value="IG-LIKE DOMAIN-CONTAINING PROTEIN"/>
    <property type="match status" value="1"/>
</dbReference>
<dbReference type="InterPro" id="IPR003961">
    <property type="entry name" value="FN3_dom"/>
</dbReference>
<dbReference type="Proteomes" id="UP000190814">
    <property type="component" value="Unassembled WGS sequence"/>
</dbReference>
<dbReference type="SUPFAM" id="SSF49265">
    <property type="entry name" value="Fibronectin type III"/>
    <property type="match status" value="1"/>
</dbReference>
<dbReference type="SUPFAM" id="SSF52058">
    <property type="entry name" value="L domain-like"/>
    <property type="match status" value="1"/>
</dbReference>
<feature type="domain" description="Fibronectin type-III" evidence="1">
    <location>
        <begin position="359"/>
        <end position="454"/>
    </location>
</feature>
<evidence type="ECO:0000313" key="3">
    <source>
        <dbReference type="Proteomes" id="UP000190814"/>
    </source>
</evidence>
<dbReference type="PANTHER" id="PTHR45661">
    <property type="entry name" value="SURFACE ANTIGEN"/>
    <property type="match status" value="1"/>
</dbReference>
<dbReference type="AlphaFoldDB" id="A0A1T4V9W8"/>
<dbReference type="InterPro" id="IPR013783">
    <property type="entry name" value="Ig-like_fold"/>
</dbReference>
<dbReference type="Gene3D" id="2.60.40.10">
    <property type="entry name" value="Immunoglobulins"/>
    <property type="match status" value="1"/>
</dbReference>
<dbReference type="STRING" id="39495.SAMN02745111_00555"/>
<evidence type="ECO:0000259" key="1">
    <source>
        <dbReference type="PROSITE" id="PS50853"/>
    </source>
</evidence>
<keyword evidence="3" id="KW-1185">Reference proteome</keyword>
<dbReference type="Gene3D" id="3.80.10.10">
    <property type="entry name" value="Ribonuclease Inhibitor"/>
    <property type="match status" value="2"/>
</dbReference>
<name>A0A1T4V9W8_9FIRM</name>
<sequence>MKKGLHKTIQASFLVASMCFTTIGVNSFDIFADDAVIIKDNSGLYTVSVEENLTDGKLYECPYEKILVSDKVDSIGKYAFAKSLSLKEIELSDKIELVVNGLCFGCENLESINLDSVKEIGNYAFSDCKNLKDVKFSKDIKRIGVRAFYNCSSIKSIEVSGNVEEIEDEVFSGCSNLSNIKLNEGIKTIGKGAFFDCDGLTNVKIPDGVLSIENVSFKNCDNLYNVVIPESVNYISASAFAECGKKLVIVAKKDSYAYKYAVNNDIKVSENIVVEAKKDEKIDISDANVSLDSNIYYYDGKRHVPKVTVKMGGYILKQGIDYNLVYTGNKKPGIWKAQVLGKGDYEGSLSKDYKIIVTPVRGFRIKNVKKRSIKIFAKKRNASKNITGYQIAYKDIKNRRFKRINTLNTGKLEYVLGRFKKYKTYQVKVRCFVNTNGRMSYSKWSGIKQVKIKK</sequence>
<dbReference type="CDD" id="cd00063">
    <property type="entry name" value="FN3"/>
    <property type="match status" value="1"/>
</dbReference>
<dbReference type="InterPro" id="IPR026906">
    <property type="entry name" value="LRR_5"/>
</dbReference>
<accession>A0A1T4V9W8</accession>
<dbReference type="PROSITE" id="PS50853">
    <property type="entry name" value="FN3"/>
    <property type="match status" value="1"/>
</dbReference>
<proteinExistence type="predicted"/>
<organism evidence="2 3">
    <name type="scientific">Eubacterium uniforme</name>
    <dbReference type="NCBI Taxonomy" id="39495"/>
    <lineage>
        <taxon>Bacteria</taxon>
        <taxon>Bacillati</taxon>
        <taxon>Bacillota</taxon>
        <taxon>Clostridia</taxon>
        <taxon>Eubacteriales</taxon>
        <taxon>Eubacteriaceae</taxon>
        <taxon>Eubacterium</taxon>
    </lineage>
</organism>
<gene>
    <name evidence="2" type="ORF">SAMN02745111_00555</name>
</gene>
<dbReference type="InterPro" id="IPR053139">
    <property type="entry name" value="Surface_bspA-like"/>
</dbReference>
<protein>
    <submittedName>
        <fullName evidence="2">Leucine rich repeat-containing protein</fullName>
    </submittedName>
</protein>
<dbReference type="InterPro" id="IPR032675">
    <property type="entry name" value="LRR_dom_sf"/>
</dbReference>
<evidence type="ECO:0000313" key="2">
    <source>
        <dbReference type="EMBL" id="SKA61765.1"/>
    </source>
</evidence>